<feature type="compositionally biased region" description="Polar residues" evidence="4">
    <location>
        <begin position="621"/>
        <end position="631"/>
    </location>
</feature>
<dbReference type="PROSITE" id="PS00036">
    <property type="entry name" value="BZIP_BASIC"/>
    <property type="match status" value="1"/>
</dbReference>
<dbReference type="InterPro" id="IPR004827">
    <property type="entry name" value="bZIP"/>
</dbReference>
<evidence type="ECO:0000256" key="3">
    <source>
        <dbReference type="ARBA" id="ARBA00023163"/>
    </source>
</evidence>
<evidence type="ECO:0000313" key="6">
    <source>
        <dbReference type="EMBL" id="ERF69496.1"/>
    </source>
</evidence>
<feature type="domain" description="BZIP" evidence="5">
    <location>
        <begin position="1179"/>
        <end position="1194"/>
    </location>
</feature>
<keyword evidence="2" id="KW-0805">Transcription regulation</keyword>
<dbReference type="eggNOG" id="KOG2151">
    <property type="taxonomic scope" value="Eukaryota"/>
</dbReference>
<feature type="compositionally biased region" description="Low complexity" evidence="4">
    <location>
        <begin position="1145"/>
        <end position="1159"/>
    </location>
</feature>
<keyword evidence="7" id="KW-1185">Reference proteome</keyword>
<dbReference type="Gene3D" id="2.30.30.1020">
    <property type="entry name" value="CCR4-NOT complex subunit 2/3/5, C-terminal domain"/>
    <property type="match status" value="1"/>
</dbReference>
<feature type="compositionally biased region" description="Polar residues" evidence="4">
    <location>
        <begin position="106"/>
        <end position="125"/>
    </location>
</feature>
<feature type="compositionally biased region" description="Polar residues" evidence="4">
    <location>
        <begin position="170"/>
        <end position="188"/>
    </location>
</feature>
<organism evidence="6 7">
    <name type="scientific">Endocarpon pusillum (strain Z07020 / HMAS-L-300199)</name>
    <name type="common">Lichen-forming fungus</name>
    <dbReference type="NCBI Taxonomy" id="1263415"/>
    <lineage>
        <taxon>Eukaryota</taxon>
        <taxon>Fungi</taxon>
        <taxon>Dikarya</taxon>
        <taxon>Ascomycota</taxon>
        <taxon>Pezizomycotina</taxon>
        <taxon>Eurotiomycetes</taxon>
        <taxon>Chaetothyriomycetidae</taxon>
        <taxon>Verrucariales</taxon>
        <taxon>Verrucariaceae</taxon>
        <taxon>Endocarpon</taxon>
    </lineage>
</organism>
<dbReference type="Pfam" id="PF04153">
    <property type="entry name" value="NOT2_3_5_C"/>
    <property type="match status" value="1"/>
</dbReference>
<dbReference type="GO" id="GO:0030015">
    <property type="term" value="C:CCR4-NOT core complex"/>
    <property type="evidence" value="ECO:0007669"/>
    <property type="project" value="InterPro"/>
</dbReference>
<dbReference type="SUPFAM" id="SSF57959">
    <property type="entry name" value="Leucine zipper domain"/>
    <property type="match status" value="1"/>
</dbReference>
<feature type="compositionally biased region" description="Low complexity" evidence="4">
    <location>
        <begin position="1255"/>
        <end position="1278"/>
    </location>
</feature>
<dbReference type="GO" id="GO:0003700">
    <property type="term" value="F:DNA-binding transcription factor activity"/>
    <property type="evidence" value="ECO:0007669"/>
    <property type="project" value="InterPro"/>
</dbReference>
<sequence length="1365" mass="146872">MGNPGRQAAAGKGLASLHQRTPSQGAPTVQTANVDESRASATGGDTRSHENPRASTARYVASGLGQAIPGGYEATLQPSTHTTPFPKDNQWVSPPAVLVDRPCSLPKSQDGQAGSSNLQNATRNQGDAPKPVLTSATAARAEETQHTSHFLDELGAPNYQKQDHKRSRRTASNTSHLDGSEDQSTGLQHSLHLESKANLAQTGGHDGTCEFEPDPDTSAIRASSSIMLRKRSIESVHAPRGANSTCSGCTLPSKTLPTAIHLEEGEAASRPLNDAEVTMDLKALQIRSAPEELSGIVGRAALTVSPTSPSTADTLRIRAPSLSFKAKKLRGKFDAGALEAQFGIELSAENAQRLRALSGDEMGAAINLYLQGYCNPSESQSPDSSSQRDEHHSRIDKHRNSSGSVSSVEFWQRKRRTDKSSQSPDLEVTRGSPSQRATFLVDSNSVTEVSEQGCAQRDRQSNGLVLGKVYRPELVSQPGSAQDDSGCNIHPKPSSERVVPEDKDRRGGCGSSCIGPEGAGAQSDIVPAIGGVTPTDPEVAEADEKSEHSGTGPVPLRGMQAFANQENVRPRNPPSSTSRLPNGKLGSGSGWGAFGMPMGGAPGLQSVQQRNMGGNSGIGSFAQNVGGSQPATPLDPLEFPSLSGTPQTQQQNPGQAIWAQRPAQQNPTQNSRQQQSQPSQPNSLQIQPQSQPSHEDMFSAASHFSTGLGDYGQGNQQLSGSTQPQTGNIDEFPPLGRETSSGLGQERRGSLLQSSTFGGYGAGMAFAGMTQQQRTLLSSALDRERMASPAGSGMGLISTSRSPNPQGQNGNAAQEKLGTIGSGADGSNRQGDFSNQSQQQLPHQSSQMMNNTFGGNDLVDSPSSLQQAGPQPLEQMSDADKFGLPGLLAMMHHPSADLRSLTAQGQDLTTLGLDLTSTEPLHTHLASVFNPTAHTRLPLDADYTLPACYRVANVQNLHERIPSFSEETLFYIFYSSPKDVVQELVADELIGRKWRFHKGEKMWVTRDENYPAPVEVEREVSEQGFYIWWDWKGWKKVRRQYILRYEDLDNGSTRNGSALNQMALSAAPSAVAPAAAGIFNRFEERIFRCRQNAVSRASADQRHAFFHSVLREQLLSQVNTSNNPRDQNEMHTSSPASPNDPLDHTMAGSGMMSTSAGSDDGNDGDGRKGYGKRELSTSKRAAQNRAAQRAFRQRKEGYIKKLEEQVRDYTILNENYKAIQAENYQLRDYIINLQSRLIESQGEFPQPPPNIDGLHPGNPGQQQHAPQHASQHQGPSQQQHHHAAGPGESSNIAAGLDQMRGAPPAHHLGRAGDPRGHTPEGQSYHAHIHGHGQAPESHSPGLKRMKVDEREMTAAQQALQGRVER</sequence>
<dbReference type="OrthoDB" id="25391at2759"/>
<evidence type="ECO:0000313" key="7">
    <source>
        <dbReference type="Proteomes" id="UP000019373"/>
    </source>
</evidence>
<feature type="compositionally biased region" description="Gly residues" evidence="4">
    <location>
        <begin position="585"/>
        <end position="602"/>
    </location>
</feature>
<proteinExistence type="inferred from homology"/>
<keyword evidence="3" id="KW-0804">Transcription</keyword>
<feature type="compositionally biased region" description="Low complexity" evidence="4">
    <location>
        <begin position="834"/>
        <end position="847"/>
    </location>
</feature>
<dbReference type="HOGENOM" id="CLU_256717_0_0_1"/>
<feature type="region of interest" description="Disordered" evidence="4">
    <location>
        <begin position="787"/>
        <end position="879"/>
    </location>
</feature>
<dbReference type="SMART" id="SM00338">
    <property type="entry name" value="BRLZ"/>
    <property type="match status" value="1"/>
</dbReference>
<dbReference type="InterPro" id="IPR040168">
    <property type="entry name" value="Not2/3/5"/>
</dbReference>
<feature type="region of interest" description="Disordered" evidence="4">
    <location>
        <begin position="376"/>
        <end position="460"/>
    </location>
</feature>
<feature type="compositionally biased region" description="Basic and acidic residues" evidence="4">
    <location>
        <begin position="140"/>
        <end position="152"/>
    </location>
</feature>
<feature type="compositionally biased region" description="Low complexity" evidence="4">
    <location>
        <begin position="644"/>
        <end position="655"/>
    </location>
</feature>
<evidence type="ECO:0000259" key="5">
    <source>
        <dbReference type="PROSITE" id="PS00036"/>
    </source>
</evidence>
<dbReference type="GeneID" id="19236880"/>
<feature type="compositionally biased region" description="Polar residues" evidence="4">
    <location>
        <begin position="713"/>
        <end position="728"/>
    </location>
</feature>
<protein>
    <recommendedName>
        <fullName evidence="5">BZIP domain-containing protein</fullName>
    </recommendedName>
</protein>
<accession>U1GCS0</accession>
<feature type="compositionally biased region" description="Low complexity" evidence="4">
    <location>
        <begin position="376"/>
        <end position="385"/>
    </location>
</feature>
<feature type="region of interest" description="Disordered" evidence="4">
    <location>
        <begin position="476"/>
        <end position="748"/>
    </location>
</feature>
<feature type="compositionally biased region" description="Basic and acidic residues" evidence="4">
    <location>
        <begin position="1164"/>
        <end position="1177"/>
    </location>
</feature>
<dbReference type="InterPro" id="IPR007282">
    <property type="entry name" value="NOT2/3/5_C"/>
</dbReference>
<feature type="compositionally biased region" description="Low complexity" evidence="4">
    <location>
        <begin position="664"/>
        <end position="692"/>
    </location>
</feature>
<comment type="similarity">
    <text evidence="1">Belongs to the CNOT2/3/5 family.</text>
</comment>
<feature type="region of interest" description="Disordered" evidence="4">
    <location>
        <begin position="1241"/>
        <end position="1365"/>
    </location>
</feature>
<feature type="region of interest" description="Disordered" evidence="4">
    <location>
        <begin position="1120"/>
        <end position="1192"/>
    </location>
</feature>
<evidence type="ECO:0000256" key="2">
    <source>
        <dbReference type="ARBA" id="ARBA00023015"/>
    </source>
</evidence>
<feature type="compositionally biased region" description="Basic and acidic residues" evidence="4">
    <location>
        <begin position="493"/>
        <end position="507"/>
    </location>
</feature>
<dbReference type="Pfam" id="PF00170">
    <property type="entry name" value="bZIP_1"/>
    <property type="match status" value="1"/>
</dbReference>
<dbReference type="Gene3D" id="1.20.5.170">
    <property type="match status" value="1"/>
</dbReference>
<evidence type="ECO:0000256" key="1">
    <source>
        <dbReference type="ARBA" id="ARBA00007682"/>
    </source>
</evidence>
<name>U1GCS0_ENDPU</name>
<feature type="compositionally biased region" description="Low complexity" evidence="4">
    <location>
        <begin position="1180"/>
        <end position="1190"/>
    </location>
</feature>
<evidence type="ECO:0000256" key="4">
    <source>
        <dbReference type="SAM" id="MobiDB-lite"/>
    </source>
</evidence>
<dbReference type="RefSeq" id="XP_007804753.1">
    <property type="nucleotide sequence ID" value="XM_007806562.1"/>
</dbReference>
<gene>
    <name evidence="6" type="ORF">EPUS_01825</name>
</gene>
<feature type="region of interest" description="Disordered" evidence="4">
    <location>
        <begin position="1"/>
        <end position="188"/>
    </location>
</feature>
<feature type="compositionally biased region" description="Polar residues" evidence="4">
    <location>
        <begin position="431"/>
        <end position="450"/>
    </location>
</feature>
<dbReference type="InterPro" id="IPR046347">
    <property type="entry name" value="bZIP_sf"/>
</dbReference>
<feature type="compositionally biased region" description="Polar residues" evidence="4">
    <location>
        <begin position="18"/>
        <end position="45"/>
    </location>
</feature>
<dbReference type="PANTHER" id="PTHR23326">
    <property type="entry name" value="CCR4 NOT-RELATED"/>
    <property type="match status" value="1"/>
</dbReference>
<dbReference type="GO" id="GO:0000289">
    <property type="term" value="P:nuclear-transcribed mRNA poly(A) tail shortening"/>
    <property type="evidence" value="ECO:0007669"/>
    <property type="project" value="UniProtKB-ARBA"/>
</dbReference>
<feature type="compositionally biased region" description="Polar residues" evidence="4">
    <location>
        <begin position="797"/>
        <end position="812"/>
    </location>
</feature>
<dbReference type="Proteomes" id="UP000019373">
    <property type="component" value="Unassembled WGS sequence"/>
</dbReference>
<feature type="compositionally biased region" description="Polar residues" evidence="4">
    <location>
        <begin position="1120"/>
        <end position="1137"/>
    </location>
</feature>
<dbReference type="InterPro" id="IPR038635">
    <property type="entry name" value="CCR4-NOT_su2/3/5_C_sf"/>
</dbReference>
<reference evidence="7" key="1">
    <citation type="journal article" date="2014" name="BMC Genomics">
        <title>Genome characteristics reveal the impact of lichenization on lichen-forming fungus Endocarpon pusillum Hedwig (Verrucariales, Ascomycota).</title>
        <authorList>
            <person name="Wang Y.-Y."/>
            <person name="Liu B."/>
            <person name="Zhang X.-Y."/>
            <person name="Zhou Q.-M."/>
            <person name="Zhang T."/>
            <person name="Li H."/>
            <person name="Yu Y.-F."/>
            <person name="Zhang X.-L."/>
            <person name="Hao X.-Y."/>
            <person name="Wang M."/>
            <person name="Wang L."/>
            <person name="Wei J.-C."/>
        </authorList>
    </citation>
    <scope>NUCLEOTIDE SEQUENCE [LARGE SCALE GENOMIC DNA]</scope>
    <source>
        <strain evidence="7">Z07020 / HMAS-L-300199</strain>
    </source>
</reference>
<dbReference type="EMBL" id="KE721402">
    <property type="protein sequence ID" value="ERF69496.1"/>
    <property type="molecule type" value="Genomic_DNA"/>
</dbReference>